<keyword evidence="8" id="KW-0269">Exonuclease</keyword>
<comment type="function">
    <text evidence="10">3' to 5' exoribonuclease required for proper 3' end maturation of MRP RNA and of the U5L snRNA.</text>
</comment>
<dbReference type="GO" id="GO:0006364">
    <property type="term" value="P:rRNA processing"/>
    <property type="evidence" value="ECO:0007669"/>
    <property type="project" value="UniProtKB-KW"/>
</dbReference>
<dbReference type="PANTHER" id="PTHR12801:SF118">
    <property type="entry name" value="RNA EXONUCLEASE 3"/>
    <property type="match status" value="1"/>
</dbReference>
<proteinExistence type="inferred from homology"/>
<dbReference type="STRING" id="284592.B5RU22"/>
<dbReference type="eggNOG" id="KOG2248">
    <property type="taxonomic scope" value="Eukaryota"/>
</dbReference>
<dbReference type="GeneID" id="8998846"/>
<evidence type="ECO:0000256" key="4">
    <source>
        <dbReference type="ARBA" id="ARBA00022490"/>
    </source>
</evidence>
<protein>
    <recommendedName>
        <fullName evidence="11">RNA exonuclease 3</fullName>
    </recommendedName>
</protein>
<evidence type="ECO:0000256" key="2">
    <source>
        <dbReference type="ARBA" id="ARBA00004496"/>
    </source>
</evidence>
<reference evidence="14 15" key="1">
    <citation type="journal article" date="2004" name="Nature">
        <title>Genome evolution in yeasts.</title>
        <authorList>
            <consortium name="Genolevures"/>
            <person name="Dujon B."/>
            <person name="Sherman D."/>
            <person name="Fischer G."/>
            <person name="Durrens P."/>
            <person name="Casaregola S."/>
            <person name="Lafontaine I."/>
            <person name="de Montigny J."/>
            <person name="Marck C."/>
            <person name="Neuveglise C."/>
            <person name="Talla E."/>
            <person name="Goffard N."/>
            <person name="Frangeul L."/>
            <person name="Aigle M."/>
            <person name="Anthouard V."/>
            <person name="Babour A."/>
            <person name="Barbe V."/>
            <person name="Barnay S."/>
            <person name="Blanchin S."/>
            <person name="Beckerich J.M."/>
            <person name="Beyne E."/>
            <person name="Bleykasten C."/>
            <person name="Boisrame A."/>
            <person name="Boyer J."/>
            <person name="Cattolico L."/>
            <person name="Confanioleri F."/>
            <person name="de Daruvar A."/>
            <person name="Despons L."/>
            <person name="Fabre E."/>
            <person name="Fairhead C."/>
            <person name="Ferry-Dumazet H."/>
            <person name="Groppi A."/>
            <person name="Hantraye F."/>
            <person name="Hennequin C."/>
            <person name="Jauniaux N."/>
            <person name="Joyet P."/>
            <person name="Kachouri R."/>
            <person name="Kerrest A."/>
            <person name="Koszul R."/>
            <person name="Lemaire M."/>
            <person name="Lesur I."/>
            <person name="Ma L."/>
            <person name="Muller H."/>
            <person name="Nicaud J.M."/>
            <person name="Nikolski M."/>
            <person name="Oztas S."/>
            <person name="Ozier-Kalogeropoulos O."/>
            <person name="Pellenz S."/>
            <person name="Potier S."/>
            <person name="Richard G.F."/>
            <person name="Straub M.L."/>
            <person name="Suleau A."/>
            <person name="Swennene D."/>
            <person name="Tekaia F."/>
            <person name="Wesolowski-Louvel M."/>
            <person name="Westhof E."/>
            <person name="Wirth B."/>
            <person name="Zeniou-Meyer M."/>
            <person name="Zivanovic I."/>
            <person name="Bolotin-Fukuhara M."/>
            <person name="Thierry A."/>
            <person name="Bouchier C."/>
            <person name="Caudron B."/>
            <person name="Scarpelli C."/>
            <person name="Gaillardin C."/>
            <person name="Weissenbach J."/>
            <person name="Wincker P."/>
            <person name="Souciet J.L."/>
        </authorList>
    </citation>
    <scope>NUCLEOTIDE SEQUENCE [LARGE SCALE GENOMIC DNA]</scope>
    <source>
        <strain evidence="15">ATCC 36239 / CBS 767 / BCRC 21394 / JCM 1990 / NBRC 0083 / IGC 2968</strain>
    </source>
</reference>
<sequence>MNFSDGYEPTHTSSKFFIFRAPLHRVTIAILSVYLGFFIDTRCLITKEDAMFRKRNGYFDKLECPELRKNKKCTILNCIFNHELESKAINSRKRSLDTDELPKPVKKPDQSDKHIVEVEKAQDTSYTIPKAINHLQIPRSDRTINVKKIANHYLSLNHDTPNKDAIEKEHEIADSSNNVEEYRARIKTLLEGDKEASVEDPKFILPKEIKSTAPATIQVRKKFIQIMIDALKKNDPNIRTPILKATEEEFKVAIECSANTYPQSIKRKIYELSNPEKFEKKSKKLTDSEYLSKLEELVIPRETLIKYGYIMNIPSAVVPENVRTCRRCNNEFKLHEQLKPIQCHYHFGKVIKKDSFNKVYECCGGIVGGETDCCEVSEHHVFYWNNPEEMQYALPFHKTSELLGVNSQSFKAVGIDCEMGFTTRGFELLRITAVDFFSGEDIIDILVRPKGDVIDLNTRWSGIAEIKEEAMNFEDSIKLLGEVIDSNTILIGHGLENDVNSMRLIHERIIDTAVLYPKHKTSPKFRFPLKYLTFKYLGRTIQSGEHDSSEDSLAAIDVVKYFINQDP</sequence>
<dbReference type="FunFam" id="3.30.420.10:FF:000031">
    <property type="entry name" value="RNA exonuclease 1"/>
    <property type="match status" value="1"/>
</dbReference>
<dbReference type="GO" id="GO:0010629">
    <property type="term" value="P:negative regulation of gene expression"/>
    <property type="evidence" value="ECO:0007669"/>
    <property type="project" value="UniProtKB-ARBA"/>
</dbReference>
<evidence type="ECO:0000256" key="10">
    <source>
        <dbReference type="ARBA" id="ARBA00037201"/>
    </source>
</evidence>
<evidence type="ECO:0000256" key="9">
    <source>
        <dbReference type="ARBA" id="ARBA00023242"/>
    </source>
</evidence>
<dbReference type="VEuPathDB" id="FungiDB:DEHA2E15840g"/>
<dbReference type="GO" id="GO:0003676">
    <property type="term" value="F:nucleic acid binding"/>
    <property type="evidence" value="ECO:0007669"/>
    <property type="project" value="InterPro"/>
</dbReference>
<dbReference type="InterPro" id="IPR034922">
    <property type="entry name" value="REX1-like_exo"/>
</dbReference>
<feature type="region of interest" description="Disordered" evidence="12">
    <location>
        <begin position="91"/>
        <end position="112"/>
    </location>
</feature>
<feature type="domain" description="Exonuclease" evidence="13">
    <location>
        <begin position="411"/>
        <end position="566"/>
    </location>
</feature>
<dbReference type="InParanoid" id="B5RU22"/>
<dbReference type="InterPro" id="IPR047021">
    <property type="entry name" value="REXO1/3/4-like"/>
</dbReference>
<dbReference type="Gene3D" id="3.30.420.10">
    <property type="entry name" value="Ribonuclease H-like superfamily/Ribonuclease H"/>
    <property type="match status" value="1"/>
</dbReference>
<dbReference type="PANTHER" id="PTHR12801">
    <property type="entry name" value="RNA EXONUCLEASE REXO1 / RECO3 FAMILY MEMBER-RELATED"/>
    <property type="match status" value="1"/>
</dbReference>
<dbReference type="GO" id="GO:0005737">
    <property type="term" value="C:cytoplasm"/>
    <property type="evidence" value="ECO:0007669"/>
    <property type="project" value="UniProtKB-SubCell"/>
</dbReference>
<comment type="similarity">
    <text evidence="3">Belongs to the REXO1/REXO3 family.</text>
</comment>
<dbReference type="CDD" id="cd06145">
    <property type="entry name" value="REX1_like"/>
    <property type="match status" value="1"/>
</dbReference>
<keyword evidence="5" id="KW-0698">rRNA processing</keyword>
<evidence type="ECO:0000256" key="1">
    <source>
        <dbReference type="ARBA" id="ARBA00004123"/>
    </source>
</evidence>
<gene>
    <name evidence="14" type="ordered locus">DEHA2E15840g</name>
</gene>
<comment type="subcellular location">
    <subcellularLocation>
        <location evidence="2">Cytoplasm</location>
    </subcellularLocation>
    <subcellularLocation>
        <location evidence="1">Nucleus</location>
    </subcellularLocation>
</comment>
<keyword evidence="9" id="KW-0539">Nucleus</keyword>
<dbReference type="OMA" id="IDCEMGF"/>
<evidence type="ECO:0000313" key="15">
    <source>
        <dbReference type="Proteomes" id="UP000000599"/>
    </source>
</evidence>
<dbReference type="RefSeq" id="XP_002770491.1">
    <property type="nucleotide sequence ID" value="XM_002770445.1"/>
</dbReference>
<dbReference type="KEGG" id="dha:DEHA2E15840g"/>
<feature type="compositionally biased region" description="Basic and acidic residues" evidence="12">
    <location>
        <begin position="94"/>
        <end position="112"/>
    </location>
</feature>
<dbReference type="HOGENOM" id="CLU_022453_5_4_1"/>
<keyword evidence="7" id="KW-0378">Hydrolase</keyword>
<dbReference type="InterPro" id="IPR013520">
    <property type="entry name" value="Ribonucl_H"/>
</dbReference>
<evidence type="ECO:0000256" key="7">
    <source>
        <dbReference type="ARBA" id="ARBA00022801"/>
    </source>
</evidence>
<accession>B5RU22</accession>
<dbReference type="GO" id="GO:0005634">
    <property type="term" value="C:nucleus"/>
    <property type="evidence" value="ECO:0007669"/>
    <property type="project" value="UniProtKB-SubCell"/>
</dbReference>
<dbReference type="InterPro" id="IPR012337">
    <property type="entry name" value="RNaseH-like_sf"/>
</dbReference>
<evidence type="ECO:0000256" key="11">
    <source>
        <dbReference type="ARBA" id="ARBA00039985"/>
    </source>
</evidence>
<keyword evidence="6" id="KW-0540">Nuclease</keyword>
<evidence type="ECO:0000313" key="14">
    <source>
        <dbReference type="EMBL" id="CAR65834.1"/>
    </source>
</evidence>
<dbReference type="AlphaFoldDB" id="B5RU22"/>
<keyword evidence="4" id="KW-0963">Cytoplasm</keyword>
<name>B5RU22_DEBHA</name>
<dbReference type="InterPro" id="IPR036397">
    <property type="entry name" value="RNaseH_sf"/>
</dbReference>
<dbReference type="EMBL" id="CR382137">
    <property type="protein sequence ID" value="CAR65834.1"/>
    <property type="molecule type" value="Genomic_DNA"/>
</dbReference>
<dbReference type="SMART" id="SM00479">
    <property type="entry name" value="EXOIII"/>
    <property type="match status" value="1"/>
</dbReference>
<evidence type="ECO:0000256" key="6">
    <source>
        <dbReference type="ARBA" id="ARBA00022722"/>
    </source>
</evidence>
<keyword evidence="15" id="KW-1185">Reference proteome</keyword>
<evidence type="ECO:0000256" key="5">
    <source>
        <dbReference type="ARBA" id="ARBA00022552"/>
    </source>
</evidence>
<dbReference type="SUPFAM" id="SSF53098">
    <property type="entry name" value="Ribonuclease H-like"/>
    <property type="match status" value="1"/>
</dbReference>
<dbReference type="OrthoDB" id="3996471at2759"/>
<evidence type="ECO:0000256" key="3">
    <source>
        <dbReference type="ARBA" id="ARBA00006357"/>
    </source>
</evidence>
<organism evidence="14 15">
    <name type="scientific">Debaryomyces hansenii (strain ATCC 36239 / CBS 767 / BCRC 21394 / JCM 1990 / NBRC 0083 / IGC 2968)</name>
    <name type="common">Yeast</name>
    <name type="synonym">Torulaspora hansenii</name>
    <dbReference type="NCBI Taxonomy" id="284592"/>
    <lineage>
        <taxon>Eukaryota</taxon>
        <taxon>Fungi</taxon>
        <taxon>Dikarya</taxon>
        <taxon>Ascomycota</taxon>
        <taxon>Saccharomycotina</taxon>
        <taxon>Pichiomycetes</taxon>
        <taxon>Debaryomycetaceae</taxon>
        <taxon>Debaryomyces</taxon>
    </lineage>
</organism>
<evidence type="ECO:0000259" key="13">
    <source>
        <dbReference type="SMART" id="SM00479"/>
    </source>
</evidence>
<dbReference type="Proteomes" id="UP000000599">
    <property type="component" value="Chromosome E"/>
</dbReference>
<evidence type="ECO:0000256" key="8">
    <source>
        <dbReference type="ARBA" id="ARBA00022839"/>
    </source>
</evidence>
<dbReference type="GO" id="GO:0004527">
    <property type="term" value="F:exonuclease activity"/>
    <property type="evidence" value="ECO:0007669"/>
    <property type="project" value="UniProtKB-KW"/>
</dbReference>
<evidence type="ECO:0000256" key="12">
    <source>
        <dbReference type="SAM" id="MobiDB-lite"/>
    </source>
</evidence>